<feature type="domain" description="Nudix hydrolase" evidence="8">
    <location>
        <begin position="25"/>
        <end position="214"/>
    </location>
</feature>
<accession>A0ABW6CMJ2</accession>
<proteinExistence type="predicted"/>
<keyword evidence="4 9" id="KW-0378">Hydrolase</keyword>
<dbReference type="CDD" id="cd18870">
    <property type="entry name" value="NUDIX_AcylCoAdiphos_Nudt19"/>
    <property type="match status" value="1"/>
</dbReference>
<evidence type="ECO:0000256" key="4">
    <source>
        <dbReference type="ARBA" id="ARBA00022801"/>
    </source>
</evidence>
<evidence type="ECO:0000259" key="8">
    <source>
        <dbReference type="PROSITE" id="PS51462"/>
    </source>
</evidence>
<gene>
    <name evidence="9" type="ORF">OCL97_10060</name>
</gene>
<evidence type="ECO:0000256" key="3">
    <source>
        <dbReference type="ARBA" id="ARBA00022723"/>
    </source>
</evidence>
<keyword evidence="6" id="KW-0464">Manganese</keyword>
<evidence type="ECO:0000256" key="5">
    <source>
        <dbReference type="ARBA" id="ARBA00022842"/>
    </source>
</evidence>
<evidence type="ECO:0000256" key="6">
    <source>
        <dbReference type="ARBA" id="ARBA00023211"/>
    </source>
</evidence>
<comment type="caution">
    <text evidence="9">The sequence shown here is derived from an EMBL/GenBank/DDBJ whole genome shotgun (WGS) entry which is preliminary data.</text>
</comment>
<name>A0ABW6CMJ2_9CAUL</name>
<evidence type="ECO:0000256" key="7">
    <source>
        <dbReference type="SAM" id="MobiDB-lite"/>
    </source>
</evidence>
<comment type="cofactor">
    <cofactor evidence="2">
        <name>Mg(2+)</name>
        <dbReference type="ChEBI" id="CHEBI:18420"/>
    </cofactor>
</comment>
<evidence type="ECO:0000256" key="2">
    <source>
        <dbReference type="ARBA" id="ARBA00001946"/>
    </source>
</evidence>
<dbReference type="GO" id="GO:0016787">
    <property type="term" value="F:hydrolase activity"/>
    <property type="evidence" value="ECO:0007669"/>
    <property type="project" value="UniProtKB-KW"/>
</dbReference>
<comment type="cofactor">
    <cofactor evidence="1">
        <name>Mn(2+)</name>
        <dbReference type="ChEBI" id="CHEBI:29035"/>
    </cofactor>
</comment>
<keyword evidence="5" id="KW-0460">Magnesium</keyword>
<evidence type="ECO:0000313" key="9">
    <source>
        <dbReference type="EMBL" id="MFD3264302.1"/>
    </source>
</evidence>
<dbReference type="PANTHER" id="PTHR12318">
    <property type="entry name" value="TESTOSTERONE-REGULATED PROTEIN RP2"/>
    <property type="match status" value="1"/>
</dbReference>
<organism evidence="9 10">
    <name type="scientific">Phenylobacterium ferrooxidans</name>
    <dbReference type="NCBI Taxonomy" id="2982689"/>
    <lineage>
        <taxon>Bacteria</taxon>
        <taxon>Pseudomonadati</taxon>
        <taxon>Pseudomonadota</taxon>
        <taxon>Alphaproteobacteria</taxon>
        <taxon>Caulobacterales</taxon>
        <taxon>Caulobacteraceae</taxon>
        <taxon>Phenylobacterium</taxon>
    </lineage>
</organism>
<dbReference type="SUPFAM" id="SSF55811">
    <property type="entry name" value="Nudix"/>
    <property type="match status" value="1"/>
</dbReference>
<dbReference type="PANTHER" id="PTHR12318:SF0">
    <property type="entry name" value="ACYL-COENZYME A DIPHOSPHATASE NUDT19"/>
    <property type="match status" value="1"/>
</dbReference>
<dbReference type="RefSeq" id="WP_377369834.1">
    <property type="nucleotide sequence ID" value="NZ_JAOTJD010000016.1"/>
</dbReference>
<dbReference type="InterPro" id="IPR015797">
    <property type="entry name" value="NUDIX_hydrolase-like_dom_sf"/>
</dbReference>
<sequence>MTDANQASRPTEGNRVRQAGVKAVKPRDAATLFIIRRDGPKPRVLMGKRHGGHDFMANLWVFPGGRVDKTDFKGPFATDLRPEVAAKFHAHVTPGKARALGLAAIRETFEEAGLLLAKPVEARPALGPWREFMAHGAAPDLEALSLVYRAVTPPMLAKRFDTWFLMADAEHLVSLERQPDCGELEEIAWFDFQEALDLKLPMVTRSVITEVMARLDEPERPIPYMRFRSGPTKPRIL</sequence>
<reference evidence="9 10" key="1">
    <citation type="submission" date="2022-09" db="EMBL/GenBank/DDBJ databases">
        <title>New species of Phenylobacterium.</title>
        <authorList>
            <person name="Mieszkin S."/>
        </authorList>
    </citation>
    <scope>NUCLEOTIDE SEQUENCE [LARGE SCALE GENOMIC DNA]</scope>
    <source>
        <strain evidence="9 10">HK31-G</strain>
    </source>
</reference>
<dbReference type="InterPro" id="IPR039121">
    <property type="entry name" value="NUDT19"/>
</dbReference>
<dbReference type="Gene3D" id="3.90.79.10">
    <property type="entry name" value="Nucleoside Triphosphate Pyrophosphohydrolase"/>
    <property type="match status" value="1"/>
</dbReference>
<feature type="region of interest" description="Disordered" evidence="7">
    <location>
        <begin position="1"/>
        <end position="20"/>
    </location>
</feature>
<protein>
    <submittedName>
        <fullName evidence="9">NUDIX hydrolase</fullName>
    </submittedName>
</protein>
<evidence type="ECO:0000256" key="1">
    <source>
        <dbReference type="ARBA" id="ARBA00001936"/>
    </source>
</evidence>
<feature type="compositionally biased region" description="Polar residues" evidence="7">
    <location>
        <begin position="1"/>
        <end position="11"/>
    </location>
</feature>
<dbReference type="InterPro" id="IPR000086">
    <property type="entry name" value="NUDIX_hydrolase_dom"/>
</dbReference>
<evidence type="ECO:0000313" key="10">
    <source>
        <dbReference type="Proteomes" id="UP001598130"/>
    </source>
</evidence>
<keyword evidence="3" id="KW-0479">Metal-binding</keyword>
<dbReference type="EMBL" id="JAOTJD010000016">
    <property type="protein sequence ID" value="MFD3264302.1"/>
    <property type="molecule type" value="Genomic_DNA"/>
</dbReference>
<dbReference type="PROSITE" id="PS51462">
    <property type="entry name" value="NUDIX"/>
    <property type="match status" value="1"/>
</dbReference>
<dbReference type="Proteomes" id="UP001598130">
    <property type="component" value="Unassembled WGS sequence"/>
</dbReference>
<keyword evidence="10" id="KW-1185">Reference proteome</keyword>